<reference evidence="13" key="1">
    <citation type="submission" date="2014-01" db="EMBL/GenBank/DDBJ databases">
        <title>The genome of the white-rot fungus Pycnoporus cinnabarinus: a basidiomycete model with a versatile arsenal for lignocellulosic biomass breakdown.</title>
        <authorList>
            <person name="Levasseur A."/>
            <person name="Lomascolo A."/>
            <person name="Ruiz-Duenas F.J."/>
            <person name="Uzan E."/>
            <person name="Piumi F."/>
            <person name="Kues U."/>
            <person name="Ram A.F.J."/>
            <person name="Murat C."/>
            <person name="Haon M."/>
            <person name="Benoit I."/>
            <person name="Arfi Y."/>
            <person name="Chevret D."/>
            <person name="Drula E."/>
            <person name="Kwon M.J."/>
            <person name="Gouret P."/>
            <person name="Lesage-Meessen L."/>
            <person name="Lombard V."/>
            <person name="Mariette J."/>
            <person name="Noirot C."/>
            <person name="Park J."/>
            <person name="Patyshakuliyeva A."/>
            <person name="Wieneger R.A.B."/>
            <person name="Wosten H.A.B."/>
            <person name="Martin F."/>
            <person name="Coutinho P.M."/>
            <person name="de Vries R."/>
            <person name="Martinez A.T."/>
            <person name="Klopp C."/>
            <person name="Pontarotti P."/>
            <person name="Henrissat B."/>
            <person name="Record E."/>
        </authorList>
    </citation>
    <scope>NUCLEOTIDE SEQUENCE [LARGE SCALE GENOMIC DNA]</scope>
    <source>
        <strain evidence="13">BRFM137</strain>
    </source>
</reference>
<feature type="compositionally biased region" description="Polar residues" evidence="9">
    <location>
        <begin position="1"/>
        <end position="11"/>
    </location>
</feature>
<comment type="subcellular location">
    <subcellularLocation>
        <location evidence="2">Cytoplasm</location>
    </subcellularLocation>
    <subcellularLocation>
        <location evidence="1">Nucleus speckle</location>
    </subcellularLocation>
</comment>
<feature type="domain" description="Proteasome activator Blm10 middle HEAT repeats region" evidence="11">
    <location>
        <begin position="485"/>
        <end position="951"/>
    </location>
</feature>
<organism evidence="13 14">
    <name type="scientific">Pycnoporus cinnabarinus</name>
    <name type="common">Cinnabar-red polypore</name>
    <name type="synonym">Trametes cinnabarina</name>
    <dbReference type="NCBI Taxonomy" id="5643"/>
    <lineage>
        <taxon>Eukaryota</taxon>
        <taxon>Fungi</taxon>
        <taxon>Dikarya</taxon>
        <taxon>Basidiomycota</taxon>
        <taxon>Agaricomycotina</taxon>
        <taxon>Agaricomycetes</taxon>
        <taxon>Polyporales</taxon>
        <taxon>Polyporaceae</taxon>
        <taxon>Trametes</taxon>
    </lineage>
</organism>
<evidence type="ECO:0000256" key="6">
    <source>
        <dbReference type="ARBA" id="ARBA00022763"/>
    </source>
</evidence>
<feature type="domain" description="Proteasome activator complex subunit 4 C-terminal" evidence="10">
    <location>
        <begin position="1784"/>
        <end position="1871"/>
    </location>
</feature>
<dbReference type="Proteomes" id="UP000029665">
    <property type="component" value="Unassembled WGS sequence"/>
</dbReference>
<feature type="domain" description="Proteasome activator complex subunit 4-like HEAT repeat-like" evidence="12">
    <location>
        <begin position="1298"/>
        <end position="1487"/>
    </location>
</feature>
<dbReference type="PANTHER" id="PTHR32170:SF3">
    <property type="entry name" value="PROTEASOME ACTIVATOR COMPLEX SUBUNIT 4"/>
    <property type="match status" value="1"/>
</dbReference>
<keyword evidence="6" id="KW-0227">DNA damage</keyword>
<comment type="caution">
    <text evidence="13">The sequence shown here is derived from an EMBL/GenBank/DDBJ whole genome shotgun (WGS) entry which is preliminary data.</text>
</comment>
<evidence type="ECO:0000256" key="4">
    <source>
        <dbReference type="ARBA" id="ARBA00022490"/>
    </source>
</evidence>
<protein>
    <recommendedName>
        <fullName evidence="15">Proteasome activator Blm10 mid region domain-containing protein</fullName>
    </recommendedName>
</protein>
<sequence length="1871" mass="211606">MSIPDVSTLSIGDTGPPSSSPLIPDDIMNSDDHYMVKLCNYAKSIPYSVEPNSKMQEMLDYILLRIAECVEAKDYDPGLLQWDSMLTYWCMLKYPIPKEKRVAVIKIYFNICTTPGMPNHVVAACADGLQVLSRSKKKLSIADMRLPWMPIYKILSKDLFLTRRHQTSWYMGYIADNARRFFHPAAIDEMLTTFLPMMNGTSLNSILASQYYMLTFLPLSHPQSYLPMLFRVWESINSYMFDDRMLQFLARLAEMHVDPTVSDPQRITEIPDDARSEGEGRPNWPKDDLDTKWRWSGLFNDVGIFSESEWNYIMAKCMASMEIPLADAGSLTTGPNADGQATFEMNRLPKPNWRIASLARIFVYSMAPDGMPSPTSTAPTPMFTPSASGTSTPLPEENGGLGDYLSAPLGKGSRLKTKTYLAGCKALDSLARLIASTESFFHPTNSGSWTSDLSAFIKYIVYDFNKRNISGWYEEQQPHCKTPSDNSTVANIQSCMKSMSIMEPDLILHPILERAVPALEALVETHRTIAVIKALGAVAPAMVCRHVYYAGAKHLIPILDLLLPGIDLNDPPKTFCTTSFISEVAQYIKFGELANPSVPIGDGLDVEIPRTTTELPVLEIEQFPGGVEPGSEATLSKEEEDAILRDTAGTFADWVAAFLRRVILLFENLPEEGPNGTAGGPTEVQLVDAVSGAFSQICVHLSEPLYDMVLGFIYDYATQNVRSNAVRAIHQLVECVANANPQKTLDRFLPFCERSIRTELEHGASSLRITSSHSTPLPSDATLHWNLAILRGAMYNDGRVTLKYRDQLISLFKLLNEKTFSKRGYSSSGKLLSSTLLTLSHTYPLENKFVNPDEWNSEGNPQLMFAEGLLDSLVALQTSKLTTISTGLTWHVPNAEEIDFVLRIFREVIEPVLDRLYSLLEPGTARDAVWRNDFCRHLSFVRNAFAGIPTLAKEVISPEEAKSALESSDILFEIPEMIATIEPLASGFALSDPADPRHKYIAGLRHKYGEFLHKASLSLQQQGEENTVDAVHGLTFDGVRRRCLPALYKALEPGTEDDRMKGALWTLNLSVFEPTLATEFVQKIFSCQHNEKASIQDCVASLAETCLSNFGEPNNVVYDVENGELTAAAHTLQLLVHPKAEHKSVVQRCRTQRVERLSMMDQAIADTTDSLLEIANNSRTHWRYAIVAVRLLRTLVRRDVPLKADHVRYLFEKTHDSNASMHQYSQRAVMKISRYIKLRTLAHGPVDLALEQNHNPLRRKVPVTDFTRESSERALGEYRKPLNLDRARLEPLIRDKVGSGWVAWDKTVDYFLAPDPIKSTFQPWDTNSDDAVEAIRALALQSSFWKKLSTHYSTENSSEVILQDNLCCVKSIFQLLDDAPFEALKPIIEELIADNDKNKQRAAAEFIAGMISGSKHWPTDAQLKLWKWFTPLIDNIFSQKSNESLSVWSSFFEHVFYNKDPRRLQPIVDRVMEEFNTVDFNGESTFEIIQVLCFFRAFYEQLGIKFAPWVDDVLNRCWAELKCEHEDVLAYFSEIFAFCGKAMWRPNPSLLTPETFVRECRTSPRLADIMGSRGTFYEGRVIELVKQFPVWRKERLPGVRAFQSTYDRVGILVCKWLFQLIHDTNAISAFDCILPLMPELICFTEVNDNDELVYRAKLLMVRMCGVIIPRQFVDPLLDEIFTAITTFPSWKVRLKILPLVQVFYFRQSFLISDAKLVEMVEVICRCLDDEVVEVREMAATTLSGILRLSPRRSIIALKDRFVRLIKNSKLPQDRKSPTYNVALRRLHAAILGVCALIDSYPYTIERWMPELLTSVLAEHTYDPIPISTTVRKCASNFRKTHQDTWHEDSKKFTEEQLAALSTLLSGSSYYA</sequence>
<evidence type="ECO:0000259" key="12">
    <source>
        <dbReference type="Pfam" id="PF23096"/>
    </source>
</evidence>
<dbReference type="EMBL" id="CCBP010000073">
    <property type="protein sequence ID" value="CDO70270.1"/>
    <property type="molecule type" value="Genomic_DNA"/>
</dbReference>
<dbReference type="Gene3D" id="1.25.10.10">
    <property type="entry name" value="Leucine-rich Repeat Variant"/>
    <property type="match status" value="1"/>
</dbReference>
<name>A0A060S7E3_PYCCI</name>
<evidence type="ECO:0000256" key="7">
    <source>
        <dbReference type="ARBA" id="ARBA00023204"/>
    </source>
</evidence>
<dbReference type="STRING" id="5643.A0A060S7E3"/>
<evidence type="ECO:0000259" key="10">
    <source>
        <dbReference type="Pfam" id="PF11919"/>
    </source>
</evidence>
<dbReference type="GO" id="GO:0006281">
    <property type="term" value="P:DNA repair"/>
    <property type="evidence" value="ECO:0007669"/>
    <property type="project" value="UniProtKB-KW"/>
</dbReference>
<dbReference type="InterPro" id="IPR011989">
    <property type="entry name" value="ARM-like"/>
</dbReference>
<dbReference type="InterPro" id="IPR032430">
    <property type="entry name" value="Blm10_mid"/>
</dbReference>
<dbReference type="GO" id="GO:0005829">
    <property type="term" value="C:cytosol"/>
    <property type="evidence" value="ECO:0007669"/>
    <property type="project" value="TreeGrafter"/>
</dbReference>
<feature type="region of interest" description="Disordered" evidence="9">
    <location>
        <begin position="263"/>
        <end position="286"/>
    </location>
</feature>
<evidence type="ECO:0008006" key="15">
    <source>
        <dbReference type="Google" id="ProtNLM"/>
    </source>
</evidence>
<keyword evidence="8" id="KW-0539">Nucleus</keyword>
<evidence type="ECO:0000313" key="14">
    <source>
        <dbReference type="Proteomes" id="UP000029665"/>
    </source>
</evidence>
<dbReference type="GO" id="GO:0016504">
    <property type="term" value="F:peptidase activator activity"/>
    <property type="evidence" value="ECO:0007669"/>
    <property type="project" value="InterPro"/>
</dbReference>
<dbReference type="InterPro" id="IPR021843">
    <property type="entry name" value="PSME4_C"/>
</dbReference>
<accession>A0A060S7E3</accession>
<feature type="region of interest" description="Disordered" evidence="9">
    <location>
        <begin position="1"/>
        <end position="22"/>
    </location>
</feature>
<dbReference type="PANTHER" id="PTHR32170">
    <property type="entry name" value="PROTEASOME ACTIVATOR COMPLEX SUBUNIT 4"/>
    <property type="match status" value="1"/>
</dbReference>
<dbReference type="HOGENOM" id="CLU_000772_3_0_1"/>
<evidence type="ECO:0000256" key="3">
    <source>
        <dbReference type="ARBA" id="ARBA00005739"/>
    </source>
</evidence>
<dbReference type="Pfam" id="PF11919">
    <property type="entry name" value="PSME4_C"/>
    <property type="match status" value="1"/>
</dbReference>
<evidence type="ECO:0000256" key="1">
    <source>
        <dbReference type="ARBA" id="ARBA00004324"/>
    </source>
</evidence>
<keyword evidence="4" id="KW-0963">Cytoplasm</keyword>
<gene>
    <name evidence="13" type="ORF">BN946_scf184942.g70</name>
</gene>
<keyword evidence="14" id="KW-1185">Reference proteome</keyword>
<dbReference type="OrthoDB" id="17907at2759"/>
<evidence type="ECO:0000256" key="2">
    <source>
        <dbReference type="ARBA" id="ARBA00004496"/>
    </source>
</evidence>
<evidence type="ECO:0000259" key="11">
    <source>
        <dbReference type="Pfam" id="PF16507"/>
    </source>
</evidence>
<dbReference type="OMA" id="GCQHNEK"/>
<dbReference type="GO" id="GO:0070628">
    <property type="term" value="F:proteasome binding"/>
    <property type="evidence" value="ECO:0007669"/>
    <property type="project" value="InterPro"/>
</dbReference>
<evidence type="ECO:0000313" key="13">
    <source>
        <dbReference type="EMBL" id="CDO70270.1"/>
    </source>
</evidence>
<dbReference type="InterPro" id="IPR035309">
    <property type="entry name" value="PSME4"/>
</dbReference>
<proteinExistence type="inferred from homology"/>
<evidence type="ECO:0000256" key="9">
    <source>
        <dbReference type="SAM" id="MobiDB-lite"/>
    </source>
</evidence>
<dbReference type="InterPro" id="IPR055455">
    <property type="entry name" value="HEAT_PSME4"/>
</dbReference>
<dbReference type="GO" id="GO:0010499">
    <property type="term" value="P:proteasomal ubiquitin-independent protein catabolic process"/>
    <property type="evidence" value="ECO:0007669"/>
    <property type="project" value="TreeGrafter"/>
</dbReference>
<dbReference type="SUPFAM" id="SSF48371">
    <property type="entry name" value="ARM repeat"/>
    <property type="match status" value="1"/>
</dbReference>
<evidence type="ECO:0000256" key="8">
    <source>
        <dbReference type="ARBA" id="ARBA00023242"/>
    </source>
</evidence>
<dbReference type="Pfam" id="PF16507">
    <property type="entry name" value="HEAT_PSME4_mid"/>
    <property type="match status" value="1"/>
</dbReference>
<dbReference type="InterPro" id="IPR016024">
    <property type="entry name" value="ARM-type_fold"/>
</dbReference>
<evidence type="ECO:0000256" key="5">
    <source>
        <dbReference type="ARBA" id="ARBA00022737"/>
    </source>
</evidence>
<comment type="similarity">
    <text evidence="3">Belongs to the BLM10 family.</text>
</comment>
<keyword evidence="7" id="KW-0234">DNA repair</keyword>
<dbReference type="Pfam" id="PF23096">
    <property type="entry name" value="HEAT_PSME4"/>
    <property type="match status" value="1"/>
</dbReference>
<keyword evidence="5" id="KW-0677">Repeat</keyword>
<dbReference type="GO" id="GO:0016607">
    <property type="term" value="C:nuclear speck"/>
    <property type="evidence" value="ECO:0007669"/>
    <property type="project" value="UniProtKB-SubCell"/>
</dbReference>
<feature type="compositionally biased region" description="Basic and acidic residues" evidence="9">
    <location>
        <begin position="272"/>
        <end position="286"/>
    </location>
</feature>